<dbReference type="Proteomes" id="UP001383192">
    <property type="component" value="Unassembled WGS sequence"/>
</dbReference>
<sequence length="669" mass="76103">MAPSSKTQQLFDNLPLEAQRELIDTELWGLLASVNPTHAEKLENTKKKEIKPMLADLRRDSKRSVIKERLNRDGILEEILESLTEWLSEIWQVMYEHKAYFEQAHACLMYVWDVFDELKSYPIHASIKSRKGKTIKKFPNANLRNSDGILLWLWRELLVSLSAARGPRAKTQIESILFDIEDALGAPALERLLYGGRRATLDFFGLDLLDEDPFDTDDEDEYEDEDEDDEEEDGGKESDWVDTDDDESIAAEHHCRCRWHASHWSPTINYQRIYIRDAVLERLRSLFETSPSVSLHRTIMAISPDTATTTRQLSESLARVASHSSSNVAAALVIYSTVGDLNDIITILDNYSHLIRPRDASSYQCAVIALCDDPKNHLRVLKILQAELQETIGAMHAAIKSCFSKIDEQERKTELQRILKLQFGSQQRKERVENWVDSVMTPFAAPMNPMTFMGLVMGLSSGYVEDEEENDILAFLDTMESDDEETEDLRDEYQPRLKERFQGWIDVAQGIKFCPNFVQRHYAQLVEQMPFLRGKDVVEEMICRFRDRPAKAHVAEALESLSSFAKLQRQKNALRKRKREQREKEKQQEDTKAQAQKKTGVDTDKVTATQPVQPNGPTARPPPPPLLSPPPSASGLGSSPFTFSFGPSRATPQPGPGPIRTQGGLDDVD</sequence>
<feature type="compositionally biased region" description="Basic residues" evidence="1">
    <location>
        <begin position="568"/>
        <end position="579"/>
    </location>
</feature>
<dbReference type="EMBL" id="JAYKXP010000025">
    <property type="protein sequence ID" value="KAK7045494.1"/>
    <property type="molecule type" value="Genomic_DNA"/>
</dbReference>
<name>A0AAW0D277_9AGAR</name>
<gene>
    <name evidence="2" type="ORF">VNI00_007747</name>
</gene>
<feature type="compositionally biased region" description="Polar residues" evidence="1">
    <location>
        <begin position="606"/>
        <end position="616"/>
    </location>
</feature>
<keyword evidence="3" id="KW-1185">Reference proteome</keyword>
<feature type="compositionally biased region" description="Pro residues" evidence="1">
    <location>
        <begin position="619"/>
        <end position="632"/>
    </location>
</feature>
<accession>A0AAW0D277</accession>
<feature type="compositionally biased region" description="Basic and acidic residues" evidence="1">
    <location>
        <begin position="580"/>
        <end position="592"/>
    </location>
</feature>
<protein>
    <submittedName>
        <fullName evidence="2">Uncharacterized protein</fullName>
    </submittedName>
</protein>
<organism evidence="2 3">
    <name type="scientific">Paramarasmius palmivorus</name>
    <dbReference type="NCBI Taxonomy" id="297713"/>
    <lineage>
        <taxon>Eukaryota</taxon>
        <taxon>Fungi</taxon>
        <taxon>Dikarya</taxon>
        <taxon>Basidiomycota</taxon>
        <taxon>Agaricomycotina</taxon>
        <taxon>Agaricomycetes</taxon>
        <taxon>Agaricomycetidae</taxon>
        <taxon>Agaricales</taxon>
        <taxon>Marasmiineae</taxon>
        <taxon>Marasmiaceae</taxon>
        <taxon>Paramarasmius</taxon>
    </lineage>
</organism>
<feature type="region of interest" description="Disordered" evidence="1">
    <location>
        <begin position="568"/>
        <end position="669"/>
    </location>
</feature>
<feature type="region of interest" description="Disordered" evidence="1">
    <location>
        <begin position="210"/>
        <end position="242"/>
    </location>
</feature>
<evidence type="ECO:0000256" key="1">
    <source>
        <dbReference type="SAM" id="MobiDB-lite"/>
    </source>
</evidence>
<feature type="compositionally biased region" description="Low complexity" evidence="1">
    <location>
        <begin position="633"/>
        <end position="648"/>
    </location>
</feature>
<comment type="caution">
    <text evidence="2">The sequence shown here is derived from an EMBL/GenBank/DDBJ whole genome shotgun (WGS) entry which is preliminary data.</text>
</comment>
<reference evidence="2 3" key="1">
    <citation type="submission" date="2024-01" db="EMBL/GenBank/DDBJ databases">
        <title>A draft genome for a cacao thread blight-causing isolate of Paramarasmius palmivorus.</title>
        <authorList>
            <person name="Baruah I.K."/>
            <person name="Bukari Y."/>
            <person name="Amoako-Attah I."/>
            <person name="Meinhardt L.W."/>
            <person name="Bailey B.A."/>
            <person name="Cohen S.P."/>
        </authorList>
    </citation>
    <scope>NUCLEOTIDE SEQUENCE [LARGE SCALE GENOMIC DNA]</scope>
    <source>
        <strain evidence="2 3">GH-12</strain>
    </source>
</reference>
<dbReference type="AlphaFoldDB" id="A0AAW0D277"/>
<evidence type="ECO:0000313" key="2">
    <source>
        <dbReference type="EMBL" id="KAK7045494.1"/>
    </source>
</evidence>
<evidence type="ECO:0000313" key="3">
    <source>
        <dbReference type="Proteomes" id="UP001383192"/>
    </source>
</evidence>
<proteinExistence type="predicted"/>